<reference evidence="4" key="1">
    <citation type="journal article" date="2014" name="Genome Announc.">
        <title>Draft genome sequence of Colletotrichum sublineola, a destructive pathogen of cultivated sorghum.</title>
        <authorList>
            <person name="Baroncelli R."/>
            <person name="Sanz-Martin J.M."/>
            <person name="Rech G.E."/>
            <person name="Sukno S.A."/>
            <person name="Thon M.R."/>
        </authorList>
    </citation>
    <scope>NUCLEOTIDE SEQUENCE [LARGE SCALE GENOMIC DNA]</scope>
    <source>
        <strain evidence="4">TX430BB</strain>
    </source>
</reference>
<evidence type="ECO:0000313" key="3">
    <source>
        <dbReference type="EMBL" id="KDN60783.1"/>
    </source>
</evidence>
<dbReference type="Proteomes" id="UP000027238">
    <property type="component" value="Unassembled WGS sequence"/>
</dbReference>
<dbReference type="AlphaFoldDB" id="A0A066WV73"/>
<keyword evidence="2" id="KW-0472">Membrane</keyword>
<proteinExistence type="predicted"/>
<dbReference type="HOGENOM" id="CLU_739698_0_0_1"/>
<feature type="compositionally biased region" description="Polar residues" evidence="1">
    <location>
        <begin position="334"/>
        <end position="352"/>
    </location>
</feature>
<feature type="transmembrane region" description="Helical" evidence="2">
    <location>
        <begin position="224"/>
        <end position="242"/>
    </location>
</feature>
<protein>
    <submittedName>
        <fullName evidence="3">Uncharacterized protein</fullName>
    </submittedName>
</protein>
<feature type="transmembrane region" description="Helical" evidence="2">
    <location>
        <begin position="188"/>
        <end position="212"/>
    </location>
</feature>
<evidence type="ECO:0000256" key="1">
    <source>
        <dbReference type="SAM" id="MobiDB-lite"/>
    </source>
</evidence>
<comment type="caution">
    <text evidence="3">The sequence shown here is derived from an EMBL/GenBank/DDBJ whole genome shotgun (WGS) entry which is preliminary data.</text>
</comment>
<feature type="transmembrane region" description="Helical" evidence="2">
    <location>
        <begin position="42"/>
        <end position="63"/>
    </location>
</feature>
<accession>A0A066WV73</accession>
<keyword evidence="4" id="KW-1185">Reference proteome</keyword>
<dbReference type="EMBL" id="JMSE01001473">
    <property type="protein sequence ID" value="KDN60783.1"/>
    <property type="molecule type" value="Genomic_DNA"/>
</dbReference>
<organism evidence="3 4">
    <name type="scientific">Colletotrichum sublineola</name>
    <name type="common">Sorghum anthracnose fungus</name>
    <dbReference type="NCBI Taxonomy" id="1173701"/>
    <lineage>
        <taxon>Eukaryota</taxon>
        <taxon>Fungi</taxon>
        <taxon>Dikarya</taxon>
        <taxon>Ascomycota</taxon>
        <taxon>Pezizomycotina</taxon>
        <taxon>Sordariomycetes</taxon>
        <taxon>Hypocreomycetidae</taxon>
        <taxon>Glomerellales</taxon>
        <taxon>Glomerellaceae</taxon>
        <taxon>Colletotrichum</taxon>
        <taxon>Colletotrichum graminicola species complex</taxon>
    </lineage>
</organism>
<evidence type="ECO:0000313" key="4">
    <source>
        <dbReference type="Proteomes" id="UP000027238"/>
    </source>
</evidence>
<feature type="transmembrane region" description="Helical" evidence="2">
    <location>
        <begin position="84"/>
        <end position="102"/>
    </location>
</feature>
<keyword evidence="2" id="KW-1133">Transmembrane helix</keyword>
<gene>
    <name evidence="3" type="ORF">CSUB01_08028</name>
</gene>
<evidence type="ECO:0000256" key="2">
    <source>
        <dbReference type="SAM" id="Phobius"/>
    </source>
</evidence>
<dbReference type="STRING" id="1173701.A0A066WV73"/>
<dbReference type="OrthoDB" id="5427664at2759"/>
<sequence length="374" mass="42928">MSLLCFYFAAQLAFLSSSVHMNCLVALEPYFEEHPRQARVRIWLMAFLLILILTTDFIIYFTYYNSEEETIACAIRHYQTDWPYHFVTWLAVCWWVISGFRMSMYQLRTARSEFPYVFSLAYWALNAVCRDWASRRELEAWNEGEMQKIRGEYRRRCHLLQKRSSKPPWRVTAPIVARAIVSDVWQSLIFMAFWNLSYVVIGLYFIGAILSSPNIDYTQLLEPNFGQVLPLIMLIVLPFNIMEASGSSPETDGQSEARSDSPPRTSTETGELTLLLPERISRQDANEWVIPPRKRDIGFEDHWQAGAEASISGGLEGRQTGDNAREQHLDADRLTTTVPEESETNSVQLPNRTNTLVVEAGVSLPSQFSPADPM</sequence>
<dbReference type="eggNOG" id="ENOG502RJJ8">
    <property type="taxonomic scope" value="Eukaryota"/>
</dbReference>
<feature type="region of interest" description="Disordered" evidence="1">
    <location>
        <begin position="330"/>
        <end position="352"/>
    </location>
</feature>
<feature type="region of interest" description="Disordered" evidence="1">
    <location>
        <begin position="246"/>
        <end position="272"/>
    </location>
</feature>
<dbReference type="OMA" id="WMTPRRT"/>
<keyword evidence="2" id="KW-0812">Transmembrane</keyword>
<name>A0A066WV73_COLSU</name>